<evidence type="ECO:0000313" key="4">
    <source>
        <dbReference type="Proteomes" id="UP000789342"/>
    </source>
</evidence>
<dbReference type="InterPro" id="IPR013083">
    <property type="entry name" value="Znf_RING/FYVE/PHD"/>
</dbReference>
<feature type="domain" description="RING-type" evidence="2">
    <location>
        <begin position="52"/>
        <end position="97"/>
    </location>
</feature>
<keyword evidence="1" id="KW-0862">Zinc</keyword>
<evidence type="ECO:0000256" key="1">
    <source>
        <dbReference type="PROSITE-ProRule" id="PRU00175"/>
    </source>
</evidence>
<dbReference type="SUPFAM" id="SSF57850">
    <property type="entry name" value="RING/U-box"/>
    <property type="match status" value="1"/>
</dbReference>
<dbReference type="PROSITE" id="PS50089">
    <property type="entry name" value="ZF_RING_2"/>
    <property type="match status" value="1"/>
</dbReference>
<name>A0A9N9NST6_9GLOM</name>
<dbReference type="OrthoDB" id="2304422at2759"/>
<evidence type="ECO:0000313" key="3">
    <source>
        <dbReference type="EMBL" id="CAG8754200.1"/>
    </source>
</evidence>
<dbReference type="GO" id="GO:0008270">
    <property type="term" value="F:zinc ion binding"/>
    <property type="evidence" value="ECO:0007669"/>
    <property type="project" value="UniProtKB-KW"/>
</dbReference>
<sequence>MATEEVPKESSTSKSGADAEIFQLEALSLNYLRSQNISVIPDSDRIPKLHPCKLCNKSILNFRFEAFTILACGHIPHRLCIEKHIMQGGVRRPSCPI</sequence>
<dbReference type="EMBL" id="CAJVPV010037011">
    <property type="protein sequence ID" value="CAG8754200.1"/>
    <property type="molecule type" value="Genomic_DNA"/>
</dbReference>
<dbReference type="Gene3D" id="3.30.40.10">
    <property type="entry name" value="Zinc/RING finger domain, C3HC4 (zinc finger)"/>
    <property type="match status" value="1"/>
</dbReference>
<gene>
    <name evidence="3" type="ORF">AMORRO_LOCUS15497</name>
</gene>
<keyword evidence="1" id="KW-0863">Zinc-finger</keyword>
<proteinExistence type="predicted"/>
<accession>A0A9N9NST6</accession>
<reference evidence="3" key="1">
    <citation type="submission" date="2021-06" db="EMBL/GenBank/DDBJ databases">
        <authorList>
            <person name="Kallberg Y."/>
            <person name="Tangrot J."/>
            <person name="Rosling A."/>
        </authorList>
    </citation>
    <scope>NUCLEOTIDE SEQUENCE</scope>
    <source>
        <strain evidence="3">CL551</strain>
    </source>
</reference>
<evidence type="ECO:0000259" key="2">
    <source>
        <dbReference type="PROSITE" id="PS50089"/>
    </source>
</evidence>
<dbReference type="AlphaFoldDB" id="A0A9N9NST6"/>
<comment type="caution">
    <text evidence="3">The sequence shown here is derived from an EMBL/GenBank/DDBJ whole genome shotgun (WGS) entry which is preliminary data.</text>
</comment>
<protein>
    <submittedName>
        <fullName evidence="3">6259_t:CDS:1</fullName>
    </submittedName>
</protein>
<dbReference type="InterPro" id="IPR001841">
    <property type="entry name" value="Znf_RING"/>
</dbReference>
<feature type="non-terminal residue" evidence="3">
    <location>
        <position position="97"/>
    </location>
</feature>
<dbReference type="Proteomes" id="UP000789342">
    <property type="component" value="Unassembled WGS sequence"/>
</dbReference>
<keyword evidence="1" id="KW-0479">Metal-binding</keyword>
<keyword evidence="4" id="KW-1185">Reference proteome</keyword>
<organism evidence="3 4">
    <name type="scientific">Acaulospora morrowiae</name>
    <dbReference type="NCBI Taxonomy" id="94023"/>
    <lineage>
        <taxon>Eukaryota</taxon>
        <taxon>Fungi</taxon>
        <taxon>Fungi incertae sedis</taxon>
        <taxon>Mucoromycota</taxon>
        <taxon>Glomeromycotina</taxon>
        <taxon>Glomeromycetes</taxon>
        <taxon>Diversisporales</taxon>
        <taxon>Acaulosporaceae</taxon>
        <taxon>Acaulospora</taxon>
    </lineage>
</organism>